<dbReference type="Pfam" id="PF07729">
    <property type="entry name" value="FCD"/>
    <property type="match status" value="1"/>
</dbReference>
<evidence type="ECO:0000259" key="4">
    <source>
        <dbReference type="PROSITE" id="PS50949"/>
    </source>
</evidence>
<dbReference type="PANTHER" id="PTHR43537">
    <property type="entry name" value="TRANSCRIPTIONAL REGULATOR, GNTR FAMILY"/>
    <property type="match status" value="1"/>
</dbReference>
<evidence type="ECO:0000256" key="3">
    <source>
        <dbReference type="ARBA" id="ARBA00023163"/>
    </source>
</evidence>
<protein>
    <submittedName>
        <fullName evidence="5">GntR family transcriptional regulator</fullName>
    </submittedName>
</protein>
<dbReference type="RefSeq" id="WP_018188606.1">
    <property type="nucleotide sequence ID" value="NZ_JAUZVT010000002.1"/>
</dbReference>
<comment type="caution">
    <text evidence="5">The sequence shown here is derived from an EMBL/GenBank/DDBJ whole genome shotgun (WGS) entry which is preliminary data.</text>
</comment>
<name>A0ABU3GMB9_9MICO</name>
<dbReference type="SUPFAM" id="SSF48008">
    <property type="entry name" value="GntR ligand-binding domain-like"/>
    <property type="match status" value="1"/>
</dbReference>
<dbReference type="Gene3D" id="1.10.10.10">
    <property type="entry name" value="Winged helix-like DNA-binding domain superfamily/Winged helix DNA-binding domain"/>
    <property type="match status" value="1"/>
</dbReference>
<dbReference type="InterPro" id="IPR000524">
    <property type="entry name" value="Tscrpt_reg_HTH_GntR"/>
</dbReference>
<accession>A0ABU3GMB9</accession>
<reference evidence="5 6" key="1">
    <citation type="submission" date="2023-08" db="EMBL/GenBank/DDBJ databases">
        <title>Microbacterium aquilitoris sp. nov. and Microbacterium gwkjibeachense sp. nov., isolated from beach.</title>
        <authorList>
            <person name="Lee S.D."/>
            <person name="Yang H."/>
            <person name="Kim I."/>
        </authorList>
    </citation>
    <scope>NUCLEOTIDE SEQUENCE [LARGE SCALE GENOMIC DNA]</scope>
    <source>
        <strain evidence="5 6">KSW-18</strain>
    </source>
</reference>
<dbReference type="InterPro" id="IPR036388">
    <property type="entry name" value="WH-like_DNA-bd_sf"/>
</dbReference>
<dbReference type="InterPro" id="IPR011711">
    <property type="entry name" value="GntR_C"/>
</dbReference>
<dbReference type="Pfam" id="PF00392">
    <property type="entry name" value="GntR"/>
    <property type="match status" value="1"/>
</dbReference>
<feature type="domain" description="HTH gntR-type" evidence="4">
    <location>
        <begin position="12"/>
        <end position="79"/>
    </location>
</feature>
<sequence length="220" mass="23383">MPVPATSLPPRGLLRDDVRAKLRDAIVDGTLAPGEQLRDAELSAWLGVSRTPVREALLDLARSGLVLAQPGRSTIVAPIDGRAERDAASVVASMHRIAVVESTPLLTDDDIDRMRRANEAFVAAHAAGDTAAALRADHDFHAVAVDRAGNEAVRTVLALYGPVLERAERLRFSSDDADASAARHAELIRHCAARDAQAAASVAEGLWLDLLTDTTPQEPA</sequence>
<dbReference type="Proteomes" id="UP001262835">
    <property type="component" value="Unassembled WGS sequence"/>
</dbReference>
<dbReference type="InterPro" id="IPR008920">
    <property type="entry name" value="TF_FadR/GntR_C"/>
</dbReference>
<evidence type="ECO:0000313" key="5">
    <source>
        <dbReference type="EMBL" id="MDT3330689.1"/>
    </source>
</evidence>
<dbReference type="SUPFAM" id="SSF46785">
    <property type="entry name" value="Winged helix' DNA-binding domain"/>
    <property type="match status" value="1"/>
</dbReference>
<keyword evidence="1" id="KW-0805">Transcription regulation</keyword>
<dbReference type="EMBL" id="JAUZVT010000002">
    <property type="protein sequence ID" value="MDT3330689.1"/>
    <property type="molecule type" value="Genomic_DNA"/>
</dbReference>
<dbReference type="InterPro" id="IPR036390">
    <property type="entry name" value="WH_DNA-bd_sf"/>
</dbReference>
<evidence type="ECO:0000313" key="6">
    <source>
        <dbReference type="Proteomes" id="UP001262835"/>
    </source>
</evidence>
<gene>
    <name evidence="5" type="ORF">Q9S78_08390</name>
</gene>
<evidence type="ECO:0000256" key="1">
    <source>
        <dbReference type="ARBA" id="ARBA00023015"/>
    </source>
</evidence>
<dbReference type="Gene3D" id="1.20.120.530">
    <property type="entry name" value="GntR ligand-binding domain-like"/>
    <property type="match status" value="1"/>
</dbReference>
<dbReference type="CDD" id="cd07377">
    <property type="entry name" value="WHTH_GntR"/>
    <property type="match status" value="1"/>
</dbReference>
<dbReference type="SMART" id="SM00345">
    <property type="entry name" value="HTH_GNTR"/>
    <property type="match status" value="1"/>
</dbReference>
<keyword evidence="6" id="KW-1185">Reference proteome</keyword>
<organism evidence="5 6">
    <name type="scientific">Microbacterium aquilitoris</name>
    <dbReference type="NCBI Taxonomy" id="3067307"/>
    <lineage>
        <taxon>Bacteria</taxon>
        <taxon>Bacillati</taxon>
        <taxon>Actinomycetota</taxon>
        <taxon>Actinomycetes</taxon>
        <taxon>Micrococcales</taxon>
        <taxon>Microbacteriaceae</taxon>
        <taxon>Microbacterium</taxon>
    </lineage>
</organism>
<keyword evidence="3" id="KW-0804">Transcription</keyword>
<dbReference type="PANTHER" id="PTHR43537:SF5">
    <property type="entry name" value="UXU OPERON TRANSCRIPTIONAL REGULATOR"/>
    <property type="match status" value="1"/>
</dbReference>
<evidence type="ECO:0000256" key="2">
    <source>
        <dbReference type="ARBA" id="ARBA00023125"/>
    </source>
</evidence>
<dbReference type="PROSITE" id="PS50949">
    <property type="entry name" value="HTH_GNTR"/>
    <property type="match status" value="1"/>
</dbReference>
<keyword evidence="2" id="KW-0238">DNA-binding</keyword>
<proteinExistence type="predicted"/>